<sequence length="405" mass="46011">MKLTLDYIKTHISPLTDKDSALWGILDAHHMVEHLIYLFKMSIGEIQQDIITPKEKIDRYQQSLYGERRIPKHFKNPYLKSDEQEKLEFASLDEAKEALYEYFEIYEKYYSEHPLAENNHIVYGPLNKEKWDLIHKKHFEHHIRQFDLKKHNPAGYIDQYIEKNGVAYIEFFHPSHNALPSYLLSELTEAIRKYDTHTDAQVIILKSGGNRTFCAGASFDELIAISNAEEGHSFFSGFANVINAIRKCSKLIIGCVQGKAVGGGVGIASAVDYCFATNYASIKLSELGIGIGPFVIGPAVERKIGTSAFSQLTLEFKRFFDANWALDKGLYHQVHDTALSMETAVRIFAEELCHTNPEARASIKKMLWSGTDHWDVLLNERAITSGKLVLSEFTKSKLSALKKKA</sequence>
<keyword evidence="3" id="KW-1185">Reference proteome</keyword>
<protein>
    <recommendedName>
        <fullName evidence="4">Enoyl-CoA hydratase/isomerase family protein</fullName>
    </recommendedName>
</protein>
<dbReference type="PANTHER" id="PTHR42964:SF1">
    <property type="entry name" value="POLYKETIDE BIOSYNTHESIS ENOYL-COA HYDRATASE PKSH-RELATED"/>
    <property type="match status" value="1"/>
</dbReference>
<evidence type="ECO:0000313" key="2">
    <source>
        <dbReference type="EMBL" id="GLR17175.1"/>
    </source>
</evidence>
<evidence type="ECO:0008006" key="4">
    <source>
        <dbReference type="Google" id="ProtNLM"/>
    </source>
</evidence>
<evidence type="ECO:0000256" key="1">
    <source>
        <dbReference type="ARBA" id="ARBA00005254"/>
    </source>
</evidence>
<proteinExistence type="inferred from homology"/>
<comment type="similarity">
    <text evidence="1">Belongs to the enoyl-CoA hydratase/isomerase family.</text>
</comment>
<reference evidence="2" key="1">
    <citation type="journal article" date="2014" name="Int. J. Syst. Evol. Microbiol.">
        <title>Complete genome sequence of Corynebacterium casei LMG S-19264T (=DSM 44701T), isolated from a smear-ripened cheese.</title>
        <authorList>
            <consortium name="US DOE Joint Genome Institute (JGI-PGF)"/>
            <person name="Walter F."/>
            <person name="Albersmeier A."/>
            <person name="Kalinowski J."/>
            <person name="Ruckert C."/>
        </authorList>
    </citation>
    <scope>NUCLEOTIDE SEQUENCE</scope>
    <source>
        <strain evidence="2">NBRC 108769</strain>
    </source>
</reference>
<accession>A0AA37WFS2</accession>
<dbReference type="EMBL" id="BSOH01000010">
    <property type="protein sequence ID" value="GLR17175.1"/>
    <property type="molecule type" value="Genomic_DNA"/>
</dbReference>
<dbReference type="Gene3D" id="3.90.226.10">
    <property type="entry name" value="2-enoyl-CoA Hydratase, Chain A, domain 1"/>
    <property type="match status" value="1"/>
</dbReference>
<dbReference type="GO" id="GO:0003824">
    <property type="term" value="F:catalytic activity"/>
    <property type="evidence" value="ECO:0007669"/>
    <property type="project" value="UniProtKB-ARBA"/>
</dbReference>
<dbReference type="Proteomes" id="UP001156666">
    <property type="component" value="Unassembled WGS sequence"/>
</dbReference>
<dbReference type="InterPro" id="IPR029045">
    <property type="entry name" value="ClpP/crotonase-like_dom_sf"/>
</dbReference>
<organism evidence="2 3">
    <name type="scientific">Portibacter lacus</name>
    <dbReference type="NCBI Taxonomy" id="1099794"/>
    <lineage>
        <taxon>Bacteria</taxon>
        <taxon>Pseudomonadati</taxon>
        <taxon>Bacteroidota</taxon>
        <taxon>Saprospiria</taxon>
        <taxon>Saprospirales</taxon>
        <taxon>Haliscomenobacteraceae</taxon>
        <taxon>Portibacter</taxon>
    </lineage>
</organism>
<dbReference type="InterPro" id="IPR051683">
    <property type="entry name" value="Enoyl-CoA_Hydratase/Isomerase"/>
</dbReference>
<gene>
    <name evidence="2" type="ORF">GCM10007940_17900</name>
</gene>
<dbReference type="Pfam" id="PF00378">
    <property type="entry name" value="ECH_1"/>
    <property type="match status" value="1"/>
</dbReference>
<dbReference type="SUPFAM" id="SSF52096">
    <property type="entry name" value="ClpP/crotonase"/>
    <property type="match status" value="1"/>
</dbReference>
<dbReference type="RefSeq" id="WP_235293950.1">
    <property type="nucleotide sequence ID" value="NZ_BSOH01000010.1"/>
</dbReference>
<dbReference type="PANTHER" id="PTHR42964">
    <property type="entry name" value="ENOYL-COA HYDRATASE"/>
    <property type="match status" value="1"/>
</dbReference>
<dbReference type="AlphaFoldDB" id="A0AA37WFS2"/>
<dbReference type="InterPro" id="IPR001753">
    <property type="entry name" value="Enoyl-CoA_hydra/iso"/>
</dbReference>
<comment type="caution">
    <text evidence="2">The sequence shown here is derived from an EMBL/GenBank/DDBJ whole genome shotgun (WGS) entry which is preliminary data.</text>
</comment>
<reference evidence="2" key="2">
    <citation type="submission" date="2023-01" db="EMBL/GenBank/DDBJ databases">
        <title>Draft genome sequence of Portibacter lacus strain NBRC 108769.</title>
        <authorList>
            <person name="Sun Q."/>
            <person name="Mori K."/>
        </authorList>
    </citation>
    <scope>NUCLEOTIDE SEQUENCE</scope>
    <source>
        <strain evidence="2">NBRC 108769</strain>
    </source>
</reference>
<evidence type="ECO:0000313" key="3">
    <source>
        <dbReference type="Proteomes" id="UP001156666"/>
    </source>
</evidence>
<name>A0AA37WFS2_9BACT</name>
<dbReference type="CDD" id="cd06558">
    <property type="entry name" value="crotonase-like"/>
    <property type="match status" value="1"/>
</dbReference>